<name>A0A0P0RPU9_9BURK</name>
<sequence>MKPSSLSHDSSLLSCTTNQRGLSTEWQHLSFATIKAVSFNHH</sequence>
<keyword evidence="1" id="KW-0614">Plasmid</keyword>
<evidence type="ECO:0000313" key="2">
    <source>
        <dbReference type="Proteomes" id="UP000019146"/>
    </source>
</evidence>
<accession>A0A0P0RPU9</accession>
<protein>
    <submittedName>
        <fullName evidence="1">Uncharacterized protein</fullName>
    </submittedName>
</protein>
<evidence type="ECO:0000313" key="1">
    <source>
        <dbReference type="EMBL" id="ALL71043.1"/>
    </source>
</evidence>
<dbReference type="AlphaFoldDB" id="A0A0P0RPU9"/>
<organism evidence="1 2">
    <name type="scientific">Paraburkholderia caribensis MBA4</name>
    <dbReference type="NCBI Taxonomy" id="1323664"/>
    <lineage>
        <taxon>Bacteria</taxon>
        <taxon>Pseudomonadati</taxon>
        <taxon>Pseudomonadota</taxon>
        <taxon>Betaproteobacteria</taxon>
        <taxon>Burkholderiales</taxon>
        <taxon>Burkholderiaceae</taxon>
        <taxon>Paraburkholderia</taxon>
    </lineage>
</organism>
<gene>
    <name evidence="1" type="ORF">K788_0002130</name>
</gene>
<reference evidence="1 2" key="1">
    <citation type="journal article" date="2014" name="Genome Announc.">
        <title>Draft Genome Sequence of the Haloacid-Degrading Burkholderia caribensis Strain MBA4.</title>
        <authorList>
            <person name="Pan Y."/>
            <person name="Kong K.F."/>
            <person name="Tsang J.S."/>
        </authorList>
    </citation>
    <scope>NUCLEOTIDE SEQUENCE [LARGE SCALE GENOMIC DNA]</scope>
    <source>
        <strain evidence="1 2">MBA4</strain>
        <plasmid evidence="2">Plasmid</plasmid>
    </source>
</reference>
<geneLocation type="plasmid" evidence="2"/>
<dbReference type="GeneID" id="74305980"/>
<dbReference type="Proteomes" id="UP000019146">
    <property type="component" value="Plasmid unnamed"/>
</dbReference>
<dbReference type="EMBL" id="CP012748">
    <property type="protein sequence ID" value="ALL71043.1"/>
    <property type="molecule type" value="Genomic_DNA"/>
</dbReference>
<dbReference type="RefSeq" id="WP_257722184.1">
    <property type="nucleotide sequence ID" value="NZ_CP012748.1"/>
</dbReference>
<dbReference type="KEGG" id="bcai:K788_0002130"/>
<proteinExistence type="predicted"/>